<dbReference type="Gene3D" id="3.40.50.720">
    <property type="entry name" value="NAD(P)-binding Rossmann-like Domain"/>
    <property type="match status" value="1"/>
</dbReference>
<dbReference type="Pfam" id="PF08240">
    <property type="entry name" value="ADH_N"/>
    <property type="match status" value="1"/>
</dbReference>
<dbReference type="Pfam" id="PF00107">
    <property type="entry name" value="ADH_zinc_N"/>
    <property type="match status" value="1"/>
</dbReference>
<dbReference type="SMART" id="SM00829">
    <property type="entry name" value="PKS_ER"/>
    <property type="match status" value="1"/>
</dbReference>
<dbReference type="InterPro" id="IPR013149">
    <property type="entry name" value="ADH-like_C"/>
</dbReference>
<dbReference type="SUPFAM" id="SSF50129">
    <property type="entry name" value="GroES-like"/>
    <property type="match status" value="1"/>
</dbReference>
<dbReference type="InterPro" id="IPR011032">
    <property type="entry name" value="GroES-like_sf"/>
</dbReference>
<dbReference type="PANTHER" id="PTHR43482:SF1">
    <property type="entry name" value="PROTEIN AST1-RELATED"/>
    <property type="match status" value="1"/>
</dbReference>
<proteinExistence type="predicted"/>
<accession>A0AAJ5W0B4</accession>
<dbReference type="InterPro" id="IPR020843">
    <property type="entry name" value="ER"/>
</dbReference>
<feature type="domain" description="Enoyl reductase (ER)" evidence="1">
    <location>
        <begin position="11"/>
        <end position="303"/>
    </location>
</feature>
<dbReference type="GO" id="GO:0016491">
    <property type="term" value="F:oxidoreductase activity"/>
    <property type="evidence" value="ECO:0007669"/>
    <property type="project" value="InterPro"/>
</dbReference>
<sequence length="305" mass="30922">MSLFVEQSEISDPFVLRIVDREEPHAGPGQVRLRARVAGLNPVDWKIASSPQAATAFGISAPTGFGNDVAGEIDEVGDGVTEFAVGDRVFASARGRAVAEHVILTVGADDIRHTPDGLSDDVAGALQVAGRTADAALRTVGAASGDTILIGGAAGGVGVLVVQLAVRLGATVIATASESNHDYLRSLGATPTLYGDGLADRVRALAPQGVDAAIDLHGIATVEAAAELGVPGERIATIAASNPPHGAKPTGGRDAHPDALDEIAALLADGTVTLPIAARFPVSQIDHAIALQRAGHVRGKVIVTL</sequence>
<evidence type="ECO:0000259" key="1">
    <source>
        <dbReference type="SMART" id="SM00829"/>
    </source>
</evidence>
<dbReference type="InterPro" id="IPR013154">
    <property type="entry name" value="ADH-like_N"/>
</dbReference>
<organism evidence="2 3">
    <name type="scientific">Candidatus Microbacterium phytovorans</name>
    <dbReference type="NCBI Taxonomy" id="3121374"/>
    <lineage>
        <taxon>Bacteria</taxon>
        <taxon>Bacillati</taxon>
        <taxon>Actinomycetota</taxon>
        <taxon>Actinomycetes</taxon>
        <taxon>Micrococcales</taxon>
        <taxon>Microbacteriaceae</taxon>
        <taxon>Microbacterium</taxon>
    </lineage>
</organism>
<dbReference type="EMBL" id="CP119321">
    <property type="protein sequence ID" value="WEK13150.1"/>
    <property type="molecule type" value="Genomic_DNA"/>
</dbReference>
<protein>
    <submittedName>
        <fullName evidence="2">NADP-dependent oxidoreductase</fullName>
    </submittedName>
</protein>
<dbReference type="AlphaFoldDB" id="A0AAJ5W0B4"/>
<dbReference type="InterPro" id="IPR052585">
    <property type="entry name" value="Lipid_raft_assoc_Zn_ADH"/>
</dbReference>
<dbReference type="SUPFAM" id="SSF51735">
    <property type="entry name" value="NAD(P)-binding Rossmann-fold domains"/>
    <property type="match status" value="1"/>
</dbReference>
<dbReference type="Proteomes" id="UP001213972">
    <property type="component" value="Chromosome"/>
</dbReference>
<reference evidence="2" key="1">
    <citation type="submission" date="2023-03" db="EMBL/GenBank/DDBJ databases">
        <title>Andean soil-derived lignocellulolytic bacterial consortium as a source of novel taxa and putative plastic-active enzymes.</title>
        <authorList>
            <person name="Diaz-Garcia L."/>
            <person name="Chuvochina M."/>
            <person name="Feuerriegel G."/>
            <person name="Bunk B."/>
            <person name="Sproer C."/>
            <person name="Streit W.R."/>
            <person name="Rodriguez L.M."/>
            <person name="Overmann J."/>
            <person name="Jimenez D.J."/>
        </authorList>
    </citation>
    <scope>NUCLEOTIDE SEQUENCE</scope>
    <source>
        <strain evidence="2">MAG 4610</strain>
    </source>
</reference>
<dbReference type="PANTHER" id="PTHR43482">
    <property type="entry name" value="PROTEIN AST1-RELATED"/>
    <property type="match status" value="1"/>
</dbReference>
<dbReference type="Gene3D" id="3.90.180.10">
    <property type="entry name" value="Medium-chain alcohol dehydrogenases, catalytic domain"/>
    <property type="match status" value="1"/>
</dbReference>
<dbReference type="CDD" id="cd05289">
    <property type="entry name" value="MDR_like_2"/>
    <property type="match status" value="1"/>
</dbReference>
<gene>
    <name evidence="2" type="ORF">P0Y48_11870</name>
</gene>
<dbReference type="InterPro" id="IPR036291">
    <property type="entry name" value="NAD(P)-bd_dom_sf"/>
</dbReference>
<evidence type="ECO:0000313" key="3">
    <source>
        <dbReference type="Proteomes" id="UP001213972"/>
    </source>
</evidence>
<name>A0AAJ5W0B4_9MICO</name>
<evidence type="ECO:0000313" key="2">
    <source>
        <dbReference type="EMBL" id="WEK13150.1"/>
    </source>
</evidence>